<dbReference type="InterPro" id="IPR036890">
    <property type="entry name" value="HATPase_C_sf"/>
</dbReference>
<dbReference type="InterPro" id="IPR011712">
    <property type="entry name" value="Sig_transdc_His_kin_sub3_dim/P"/>
</dbReference>
<evidence type="ECO:0000256" key="9">
    <source>
        <dbReference type="SAM" id="Phobius"/>
    </source>
</evidence>
<evidence type="ECO:0000313" key="12">
    <source>
        <dbReference type="Proteomes" id="UP000236732"/>
    </source>
</evidence>
<keyword evidence="6 11" id="KW-0418">Kinase</keyword>
<evidence type="ECO:0000256" key="6">
    <source>
        <dbReference type="ARBA" id="ARBA00022777"/>
    </source>
</evidence>
<evidence type="ECO:0000256" key="5">
    <source>
        <dbReference type="ARBA" id="ARBA00022741"/>
    </source>
</evidence>
<dbReference type="GO" id="GO:0000155">
    <property type="term" value="F:phosphorelay sensor kinase activity"/>
    <property type="evidence" value="ECO:0007669"/>
    <property type="project" value="InterPro"/>
</dbReference>
<evidence type="ECO:0000256" key="7">
    <source>
        <dbReference type="ARBA" id="ARBA00022840"/>
    </source>
</evidence>
<keyword evidence="9" id="KW-1133">Transmembrane helix</keyword>
<reference evidence="11 12" key="1">
    <citation type="submission" date="2016-10" db="EMBL/GenBank/DDBJ databases">
        <authorList>
            <person name="de Groot N.N."/>
        </authorList>
    </citation>
    <scope>NUCLEOTIDE SEQUENCE [LARGE SCALE GENOMIC DNA]</scope>
    <source>
        <strain evidence="11 12">CGMCC 4.7037</strain>
    </source>
</reference>
<keyword evidence="8" id="KW-0902">Two-component regulatory system</keyword>
<evidence type="ECO:0000313" key="11">
    <source>
        <dbReference type="EMBL" id="SEG75429.1"/>
    </source>
</evidence>
<dbReference type="Gene3D" id="1.20.5.1930">
    <property type="match status" value="1"/>
</dbReference>
<keyword evidence="9" id="KW-0472">Membrane</keyword>
<gene>
    <name evidence="11" type="ORF">SAMN05444920_104291</name>
</gene>
<dbReference type="GO" id="GO:0016020">
    <property type="term" value="C:membrane"/>
    <property type="evidence" value="ECO:0007669"/>
    <property type="project" value="InterPro"/>
</dbReference>
<dbReference type="GO" id="GO:0005524">
    <property type="term" value="F:ATP binding"/>
    <property type="evidence" value="ECO:0007669"/>
    <property type="project" value="UniProtKB-KW"/>
</dbReference>
<evidence type="ECO:0000256" key="1">
    <source>
        <dbReference type="ARBA" id="ARBA00000085"/>
    </source>
</evidence>
<organism evidence="11 12">
    <name type="scientific">Nonomuraea solani</name>
    <dbReference type="NCBI Taxonomy" id="1144553"/>
    <lineage>
        <taxon>Bacteria</taxon>
        <taxon>Bacillati</taxon>
        <taxon>Actinomycetota</taxon>
        <taxon>Actinomycetes</taxon>
        <taxon>Streptosporangiales</taxon>
        <taxon>Streptosporangiaceae</taxon>
        <taxon>Nonomuraea</taxon>
    </lineage>
</organism>
<dbReference type="RefSeq" id="WP_235030244.1">
    <property type="nucleotide sequence ID" value="NZ_FNVT01000004.1"/>
</dbReference>
<dbReference type="EMBL" id="FNVT01000004">
    <property type="protein sequence ID" value="SEG75429.1"/>
    <property type="molecule type" value="Genomic_DNA"/>
</dbReference>
<evidence type="ECO:0000256" key="3">
    <source>
        <dbReference type="ARBA" id="ARBA00022553"/>
    </source>
</evidence>
<dbReference type="AlphaFoldDB" id="A0A1H6CQW6"/>
<keyword evidence="12" id="KW-1185">Reference proteome</keyword>
<evidence type="ECO:0000256" key="8">
    <source>
        <dbReference type="ARBA" id="ARBA00023012"/>
    </source>
</evidence>
<feature type="domain" description="Signal transduction histidine kinase subgroup 3 dimerisation and phosphoacceptor" evidence="10">
    <location>
        <begin position="129"/>
        <end position="162"/>
    </location>
</feature>
<dbReference type="Pfam" id="PF07730">
    <property type="entry name" value="HisKA_3"/>
    <property type="match status" value="1"/>
</dbReference>
<comment type="catalytic activity">
    <reaction evidence="1">
        <text>ATP + protein L-histidine = ADP + protein N-phospho-L-histidine.</text>
        <dbReference type="EC" id="2.7.13.3"/>
    </reaction>
</comment>
<feature type="transmembrane region" description="Helical" evidence="9">
    <location>
        <begin position="79"/>
        <end position="97"/>
    </location>
</feature>
<dbReference type="PANTHER" id="PTHR24421">
    <property type="entry name" value="NITRATE/NITRITE SENSOR PROTEIN NARX-RELATED"/>
    <property type="match status" value="1"/>
</dbReference>
<dbReference type="InterPro" id="IPR050482">
    <property type="entry name" value="Sensor_HK_TwoCompSys"/>
</dbReference>
<keyword evidence="3" id="KW-0597">Phosphoprotein</keyword>
<dbReference type="Gene3D" id="3.30.565.10">
    <property type="entry name" value="Histidine kinase-like ATPase, C-terminal domain"/>
    <property type="match status" value="1"/>
</dbReference>
<keyword evidence="5" id="KW-0547">Nucleotide-binding</keyword>
<feature type="transmembrane region" description="Helical" evidence="9">
    <location>
        <begin position="52"/>
        <end position="73"/>
    </location>
</feature>
<sequence>MTFKDLLLATGVFVVTLLASEGPGPIGDHLTTYGITLAALYTMTLRFPRRTAWVYATLVALIVTVASLAFTASAWPAPAVPALIAFIGMAVAVGDALRSRRAYVAAVEERARRAERTREEEAERRVMEERPHIAREPHDVLAHHIAPINVQAGGAAHLPASRPVPPWSTYDRRTRMRWTSCEPRWINYTAGEVILDVTGTGTCGPHSGNGLIGMCERALSLGGVFHAGPMNDGGFRMHAVLPAPRREP</sequence>
<keyword evidence="7" id="KW-0067">ATP-binding</keyword>
<dbReference type="EC" id="2.7.13.3" evidence="2"/>
<protein>
    <recommendedName>
        <fullName evidence="2">histidine kinase</fullName>
        <ecNumber evidence="2">2.7.13.3</ecNumber>
    </recommendedName>
</protein>
<dbReference type="Proteomes" id="UP000236732">
    <property type="component" value="Unassembled WGS sequence"/>
</dbReference>
<keyword evidence="4" id="KW-0808">Transferase</keyword>
<evidence type="ECO:0000256" key="2">
    <source>
        <dbReference type="ARBA" id="ARBA00012438"/>
    </source>
</evidence>
<evidence type="ECO:0000256" key="4">
    <source>
        <dbReference type="ARBA" id="ARBA00022679"/>
    </source>
</evidence>
<dbReference type="GO" id="GO:0046983">
    <property type="term" value="F:protein dimerization activity"/>
    <property type="evidence" value="ECO:0007669"/>
    <property type="project" value="InterPro"/>
</dbReference>
<accession>A0A1H6CQW6</accession>
<proteinExistence type="predicted"/>
<keyword evidence="9" id="KW-0812">Transmembrane</keyword>
<evidence type="ECO:0000259" key="10">
    <source>
        <dbReference type="Pfam" id="PF07730"/>
    </source>
</evidence>
<dbReference type="PANTHER" id="PTHR24421:SF10">
    <property type="entry name" value="NITRATE_NITRITE SENSOR PROTEIN NARQ"/>
    <property type="match status" value="1"/>
</dbReference>
<name>A0A1H6CQW6_9ACTN</name>